<feature type="region of interest" description="Disordered" evidence="1">
    <location>
        <begin position="74"/>
        <end position="102"/>
    </location>
</feature>
<proteinExistence type="predicted"/>
<evidence type="ECO:0000313" key="3">
    <source>
        <dbReference type="Proteomes" id="UP000324222"/>
    </source>
</evidence>
<gene>
    <name evidence="2" type="ORF">E2C01_097961</name>
</gene>
<accession>A0A5B7K1Q9</accession>
<comment type="caution">
    <text evidence="2">The sequence shown here is derived from an EMBL/GenBank/DDBJ whole genome shotgun (WGS) entry which is preliminary data.</text>
</comment>
<feature type="compositionally biased region" description="Basic and acidic residues" evidence="1">
    <location>
        <begin position="30"/>
        <end position="41"/>
    </location>
</feature>
<reference evidence="2 3" key="1">
    <citation type="submission" date="2019-05" db="EMBL/GenBank/DDBJ databases">
        <title>Another draft genome of Portunus trituberculatus and its Hox gene families provides insights of decapod evolution.</title>
        <authorList>
            <person name="Jeong J.-H."/>
            <person name="Song I."/>
            <person name="Kim S."/>
            <person name="Choi T."/>
            <person name="Kim D."/>
            <person name="Ryu S."/>
            <person name="Kim W."/>
        </authorList>
    </citation>
    <scope>NUCLEOTIDE SEQUENCE [LARGE SCALE GENOMIC DNA]</scope>
    <source>
        <tissue evidence="2">Muscle</tissue>
    </source>
</reference>
<dbReference type="AlphaFoldDB" id="A0A5B7K1Q9"/>
<keyword evidence="3" id="KW-1185">Reference proteome</keyword>
<evidence type="ECO:0000313" key="2">
    <source>
        <dbReference type="EMBL" id="MPD02383.1"/>
    </source>
</evidence>
<dbReference type="EMBL" id="VSRR010131153">
    <property type="protein sequence ID" value="MPD02383.1"/>
    <property type="molecule type" value="Genomic_DNA"/>
</dbReference>
<sequence length="102" mass="11589">MMSNAKNRAIHLEKRLLREALVEGNPSSHSDLKMTSREPGARETTYWDDNGSEHWVPWTGYLVPMRTNCFKKKAPHDAKSLSMTELRPPSQSIPAWTPNQAA</sequence>
<feature type="region of interest" description="Disordered" evidence="1">
    <location>
        <begin position="22"/>
        <end position="49"/>
    </location>
</feature>
<evidence type="ECO:0000256" key="1">
    <source>
        <dbReference type="SAM" id="MobiDB-lite"/>
    </source>
</evidence>
<protein>
    <submittedName>
        <fullName evidence="2">Uncharacterized protein</fullName>
    </submittedName>
</protein>
<feature type="compositionally biased region" description="Polar residues" evidence="1">
    <location>
        <begin position="89"/>
        <end position="102"/>
    </location>
</feature>
<name>A0A5B7K1Q9_PORTR</name>
<organism evidence="2 3">
    <name type="scientific">Portunus trituberculatus</name>
    <name type="common">Swimming crab</name>
    <name type="synonym">Neptunus trituberculatus</name>
    <dbReference type="NCBI Taxonomy" id="210409"/>
    <lineage>
        <taxon>Eukaryota</taxon>
        <taxon>Metazoa</taxon>
        <taxon>Ecdysozoa</taxon>
        <taxon>Arthropoda</taxon>
        <taxon>Crustacea</taxon>
        <taxon>Multicrustacea</taxon>
        <taxon>Malacostraca</taxon>
        <taxon>Eumalacostraca</taxon>
        <taxon>Eucarida</taxon>
        <taxon>Decapoda</taxon>
        <taxon>Pleocyemata</taxon>
        <taxon>Brachyura</taxon>
        <taxon>Eubrachyura</taxon>
        <taxon>Portunoidea</taxon>
        <taxon>Portunidae</taxon>
        <taxon>Portuninae</taxon>
        <taxon>Portunus</taxon>
    </lineage>
</organism>
<dbReference type="Proteomes" id="UP000324222">
    <property type="component" value="Unassembled WGS sequence"/>
</dbReference>